<feature type="region of interest" description="Disordered" evidence="1">
    <location>
        <begin position="1"/>
        <end position="23"/>
    </location>
</feature>
<keyword evidence="3" id="KW-1185">Reference proteome</keyword>
<gene>
    <name evidence="2" type="ORF">GE061_018968</name>
</gene>
<evidence type="ECO:0000313" key="3">
    <source>
        <dbReference type="Proteomes" id="UP000466442"/>
    </source>
</evidence>
<feature type="compositionally biased region" description="Polar residues" evidence="1">
    <location>
        <begin position="180"/>
        <end position="190"/>
    </location>
</feature>
<dbReference type="OrthoDB" id="6604756at2759"/>
<reference evidence="2" key="1">
    <citation type="journal article" date="2021" name="Mol. Ecol. Resour.">
        <title>Apolygus lucorum genome provides insights into omnivorousness and mesophyll feeding.</title>
        <authorList>
            <person name="Liu Y."/>
            <person name="Liu H."/>
            <person name="Wang H."/>
            <person name="Huang T."/>
            <person name="Liu B."/>
            <person name="Yang B."/>
            <person name="Yin L."/>
            <person name="Li B."/>
            <person name="Zhang Y."/>
            <person name="Zhang S."/>
            <person name="Jiang F."/>
            <person name="Zhang X."/>
            <person name="Ren Y."/>
            <person name="Wang B."/>
            <person name="Wang S."/>
            <person name="Lu Y."/>
            <person name="Wu K."/>
            <person name="Fan W."/>
            <person name="Wang G."/>
        </authorList>
    </citation>
    <scope>NUCLEOTIDE SEQUENCE</scope>
    <source>
        <strain evidence="2">12Hb</strain>
    </source>
</reference>
<feature type="compositionally biased region" description="Polar residues" evidence="1">
    <location>
        <begin position="287"/>
        <end position="298"/>
    </location>
</feature>
<feature type="compositionally biased region" description="Low complexity" evidence="1">
    <location>
        <begin position="328"/>
        <end position="344"/>
    </location>
</feature>
<organism evidence="2 3">
    <name type="scientific">Apolygus lucorum</name>
    <name type="common">Small green plant bug</name>
    <name type="synonym">Lygocoris lucorum</name>
    <dbReference type="NCBI Taxonomy" id="248454"/>
    <lineage>
        <taxon>Eukaryota</taxon>
        <taxon>Metazoa</taxon>
        <taxon>Ecdysozoa</taxon>
        <taxon>Arthropoda</taxon>
        <taxon>Hexapoda</taxon>
        <taxon>Insecta</taxon>
        <taxon>Pterygota</taxon>
        <taxon>Neoptera</taxon>
        <taxon>Paraneoptera</taxon>
        <taxon>Hemiptera</taxon>
        <taxon>Heteroptera</taxon>
        <taxon>Panheteroptera</taxon>
        <taxon>Cimicomorpha</taxon>
        <taxon>Miridae</taxon>
        <taxon>Mirini</taxon>
        <taxon>Apolygus</taxon>
    </lineage>
</organism>
<feature type="compositionally biased region" description="Polar residues" evidence="1">
    <location>
        <begin position="345"/>
        <end position="358"/>
    </location>
</feature>
<feature type="compositionally biased region" description="Basic and acidic residues" evidence="1">
    <location>
        <begin position="274"/>
        <end position="286"/>
    </location>
</feature>
<comment type="caution">
    <text evidence="2">The sequence shown here is derived from an EMBL/GenBank/DDBJ whole genome shotgun (WGS) entry which is preliminary data.</text>
</comment>
<dbReference type="AlphaFoldDB" id="A0A8S9X9R0"/>
<dbReference type="EMBL" id="WIXP02000009">
    <property type="protein sequence ID" value="KAF6204806.1"/>
    <property type="molecule type" value="Genomic_DNA"/>
</dbReference>
<name>A0A8S9X9R0_APOLU</name>
<feature type="compositionally biased region" description="Pro residues" evidence="1">
    <location>
        <begin position="118"/>
        <end position="132"/>
    </location>
</feature>
<feature type="compositionally biased region" description="Basic residues" evidence="1">
    <location>
        <begin position="149"/>
        <end position="168"/>
    </location>
</feature>
<evidence type="ECO:0000313" key="2">
    <source>
        <dbReference type="EMBL" id="KAF6204806.1"/>
    </source>
</evidence>
<dbReference type="Proteomes" id="UP000466442">
    <property type="component" value="Linkage Group LG9"/>
</dbReference>
<feature type="compositionally biased region" description="Low complexity" evidence="1">
    <location>
        <begin position="263"/>
        <end position="273"/>
    </location>
</feature>
<proteinExistence type="predicted"/>
<accession>A0A8S9X9R0</accession>
<sequence length="358" mass="38790">MSIRGTPEQPTLHLKPRPSTMRVHGSTLRACVLLSLAVVAQSVMNEGPATRPERPPSNARKDAGWRLQRSGAPGAPLRHGGGPGPQLKRVYHVPQMKYGPPGPAPHRRQHPQKMRYGPPGPPSGVRGPPPPGWKTKRVSPPGSYGPPPRKVRNPKPHKFQKPFSKHSSKPSSPKVDSFGSGFNQQVQTDSYGAPKTVYKVHKVPQTTYGIPHPTQGSPEPPKTADDSSSASVSGGSSGAMATSFVHVFQGGDGGEQELETKTSYSYGGHSSSYPEKHKGKVYDDLSNHSPTYSHNSSEPRPKKVGFQPPKQTYGFQPYDDKDHFSLTPSHSFFSVSSQQPVSSSGQDSLSHNYYDQNS</sequence>
<feature type="region of interest" description="Disordered" evidence="1">
    <location>
        <begin position="67"/>
        <end position="358"/>
    </location>
</feature>
<feature type="compositionally biased region" description="Low complexity" evidence="1">
    <location>
        <begin position="227"/>
        <end position="243"/>
    </location>
</feature>
<evidence type="ECO:0000256" key="1">
    <source>
        <dbReference type="SAM" id="MobiDB-lite"/>
    </source>
</evidence>
<protein>
    <submittedName>
        <fullName evidence="2">Uncharacterized protein</fullName>
    </submittedName>
</protein>